<reference evidence="1 2" key="1">
    <citation type="journal article" date="2019" name="Int. J. Syst. Evol. Microbiol.">
        <title>The Global Catalogue of Microorganisms (GCM) 10K type strain sequencing project: providing services to taxonomists for standard genome sequencing and annotation.</title>
        <authorList>
            <consortium name="The Broad Institute Genomics Platform"/>
            <consortium name="The Broad Institute Genome Sequencing Center for Infectious Disease"/>
            <person name="Wu L."/>
            <person name="Ma J."/>
        </authorList>
    </citation>
    <scope>NUCLEOTIDE SEQUENCE [LARGE SCALE GENOMIC DNA]</scope>
    <source>
        <strain evidence="1 2">CGMCC 1.10593</strain>
    </source>
</reference>
<gene>
    <name evidence="1" type="ORF">ACFSBW_10225</name>
</gene>
<accession>A0ABD6D7L0</accession>
<proteinExistence type="predicted"/>
<organism evidence="1 2">
    <name type="scientific">Halohasta litorea</name>
    <dbReference type="NCBI Taxonomy" id="869891"/>
    <lineage>
        <taxon>Archaea</taxon>
        <taxon>Methanobacteriati</taxon>
        <taxon>Methanobacteriota</taxon>
        <taxon>Stenosarchaea group</taxon>
        <taxon>Halobacteria</taxon>
        <taxon>Halobacteriales</taxon>
        <taxon>Haloferacaceae</taxon>
        <taxon>Halohasta</taxon>
    </lineage>
</organism>
<dbReference type="RefSeq" id="WP_256395383.1">
    <property type="nucleotide sequence ID" value="NZ_JANHDJ010000002.1"/>
</dbReference>
<dbReference type="Pfam" id="PF24399">
    <property type="entry name" value="DUF7543"/>
    <property type="match status" value="1"/>
</dbReference>
<evidence type="ECO:0000313" key="2">
    <source>
        <dbReference type="Proteomes" id="UP001597052"/>
    </source>
</evidence>
<dbReference type="AlphaFoldDB" id="A0ABD6D7L0"/>
<comment type="caution">
    <text evidence="1">The sequence shown here is derived from an EMBL/GenBank/DDBJ whole genome shotgun (WGS) entry which is preliminary data.</text>
</comment>
<protein>
    <submittedName>
        <fullName evidence="1">Uncharacterized protein</fullName>
    </submittedName>
</protein>
<dbReference type="EMBL" id="JBHUDM010000002">
    <property type="protein sequence ID" value="MFD1642246.1"/>
    <property type="molecule type" value="Genomic_DNA"/>
</dbReference>
<sequence>MEWDQTTVEDGIEEWSRADGNATIRLRRRTDGRFAVRLDRLYQADEDRGYAYEVVETREAAEALVDDWQREATADETAE</sequence>
<evidence type="ECO:0000313" key="1">
    <source>
        <dbReference type="EMBL" id="MFD1642246.1"/>
    </source>
</evidence>
<name>A0ABD6D7L0_9EURY</name>
<keyword evidence="2" id="KW-1185">Reference proteome</keyword>
<dbReference type="Proteomes" id="UP001597052">
    <property type="component" value="Unassembled WGS sequence"/>
</dbReference>
<dbReference type="InterPro" id="IPR055965">
    <property type="entry name" value="DUF7543"/>
</dbReference>